<name>A0A0C1QSE5_9CYAN</name>
<protein>
    <submittedName>
        <fullName evidence="2">DUF4564 domain-containing protein</fullName>
    </submittedName>
</protein>
<dbReference type="EMBL" id="JHEG02000058">
    <property type="protein sequence ID" value="KIE08354.1"/>
    <property type="molecule type" value="Genomic_DNA"/>
</dbReference>
<reference evidence="2" key="2">
    <citation type="submission" date="2019-11" db="EMBL/GenBank/DDBJ databases">
        <title>Improved Assembly of Tolypothrix boutellei genome.</title>
        <authorList>
            <person name="Sarangi A.N."/>
            <person name="Mukherjee M."/>
            <person name="Ghosh S."/>
            <person name="Singh D."/>
            <person name="Das A."/>
            <person name="Kant S."/>
            <person name="Prusty A."/>
            <person name="Tripathy S."/>
        </authorList>
    </citation>
    <scope>NUCLEOTIDE SEQUENCE</scope>
    <source>
        <strain evidence="2">VB521301</strain>
    </source>
</reference>
<sequence>MASLQQTPTKLTLEFRPWFIWIIGGFSSLIWPVQLFFLLPLIKTSTLTCTRVQPDRGECQLVTSSLLQSSKKTIPMEEFQGARVDQSDESRDRNQPQQLVLLTKHGELAFWTADTQKPQVSAIELKSTADRINDFVKNSQTSSFTIQKGNPTLAWAVTGVTTFNFLWLAYCCEIVTCDFDKSRGSVIKKRQWFFISKTVEHQLREIVDVQVQEKFNRNGKNYRIKLLLSSGKDLPLTNYYTNYLRKREYIEKKADAIAQFLGRKKL</sequence>
<feature type="transmembrane region" description="Helical" evidence="1">
    <location>
        <begin position="18"/>
        <end position="42"/>
    </location>
</feature>
<dbReference type="Proteomes" id="UP000029738">
    <property type="component" value="Unassembled WGS sequence"/>
</dbReference>
<evidence type="ECO:0000313" key="2">
    <source>
        <dbReference type="EMBL" id="KAF3885699.1"/>
    </source>
</evidence>
<dbReference type="EMBL" id="JHEG04000001">
    <property type="protein sequence ID" value="KAF3885699.1"/>
    <property type="molecule type" value="Genomic_DNA"/>
</dbReference>
<keyword evidence="4" id="KW-1185">Reference proteome</keyword>
<reference evidence="3" key="1">
    <citation type="journal article" date="2015" name="Genome Announc.">
        <title>Draft Genome Sequence of Tolypothrix boutellei Strain VB521301.</title>
        <authorList>
            <person name="Chandrababunaidu M.M."/>
            <person name="Singh D."/>
            <person name="Sen D."/>
            <person name="Bhan S."/>
            <person name="Das S."/>
            <person name="Gupta A."/>
            <person name="Adhikary S.P."/>
            <person name="Tripathy S."/>
        </authorList>
    </citation>
    <scope>NUCLEOTIDE SEQUENCE</scope>
    <source>
        <strain evidence="3">VB521301</strain>
    </source>
</reference>
<proteinExistence type="predicted"/>
<evidence type="ECO:0000256" key="1">
    <source>
        <dbReference type="SAM" id="Phobius"/>
    </source>
</evidence>
<keyword evidence="1" id="KW-1133">Transmembrane helix</keyword>
<keyword evidence="1" id="KW-0812">Transmembrane</keyword>
<keyword evidence="1" id="KW-0472">Membrane</keyword>
<evidence type="ECO:0000313" key="4">
    <source>
        <dbReference type="Proteomes" id="UP000029738"/>
    </source>
</evidence>
<organism evidence="3">
    <name type="scientific">Tolypothrix bouteillei VB521301</name>
    <dbReference type="NCBI Taxonomy" id="1479485"/>
    <lineage>
        <taxon>Bacteria</taxon>
        <taxon>Bacillati</taxon>
        <taxon>Cyanobacteriota</taxon>
        <taxon>Cyanophyceae</taxon>
        <taxon>Nostocales</taxon>
        <taxon>Tolypothrichaceae</taxon>
        <taxon>Tolypothrix</taxon>
    </lineage>
</organism>
<dbReference type="RefSeq" id="WP_050046178.1">
    <property type="nucleotide sequence ID" value="NZ_JHEG04000001.1"/>
</dbReference>
<comment type="caution">
    <text evidence="3">The sequence shown here is derived from an EMBL/GenBank/DDBJ whole genome shotgun (WGS) entry which is preliminary data.</text>
</comment>
<evidence type="ECO:0000313" key="3">
    <source>
        <dbReference type="EMBL" id="KIE08354.1"/>
    </source>
</evidence>
<dbReference type="AlphaFoldDB" id="A0A0C1QSE5"/>
<accession>A0A0C1QSE5</accession>
<dbReference type="OrthoDB" id="508258at2"/>
<gene>
    <name evidence="3" type="ORF">DA73_0227475</name>
    <name evidence="2" type="ORF">DA73_0400009665</name>
</gene>